<evidence type="ECO:0000313" key="2">
    <source>
        <dbReference type="EMBL" id="OOK77173.1"/>
    </source>
</evidence>
<reference evidence="2 3" key="1">
    <citation type="submission" date="2017-02" db="EMBL/GenBank/DDBJ databases">
        <title>Complete genome sequences of Mycobacterium kansasii strains isolated from rhesus macaques.</title>
        <authorList>
            <person name="Panda A."/>
            <person name="Nagaraj S."/>
            <person name="Zhao X."/>
            <person name="Tettelin H."/>
            <person name="Detolla L.J."/>
        </authorList>
    </citation>
    <scope>NUCLEOTIDE SEQUENCE [LARGE SCALE GENOMIC DNA]</scope>
    <source>
        <strain evidence="2 3">11-3469</strain>
    </source>
</reference>
<sequence length="41" mass="4903">MTALTMHSKARRCLIAHHRRNPDRRKAFGRRSFQRPSDRAI</sequence>
<protein>
    <submittedName>
        <fullName evidence="2">Uncharacterized protein</fullName>
    </submittedName>
</protein>
<dbReference type="Proteomes" id="UP000188532">
    <property type="component" value="Unassembled WGS sequence"/>
</dbReference>
<dbReference type="AlphaFoldDB" id="A0A1V3XD87"/>
<comment type="caution">
    <text evidence="2">The sequence shown here is derived from an EMBL/GenBank/DDBJ whole genome shotgun (WGS) entry which is preliminary data.</text>
</comment>
<organism evidence="2 3">
    <name type="scientific">Mycobacterium kansasii</name>
    <dbReference type="NCBI Taxonomy" id="1768"/>
    <lineage>
        <taxon>Bacteria</taxon>
        <taxon>Bacillati</taxon>
        <taxon>Actinomycetota</taxon>
        <taxon>Actinomycetes</taxon>
        <taxon>Mycobacteriales</taxon>
        <taxon>Mycobacteriaceae</taxon>
        <taxon>Mycobacterium</taxon>
    </lineage>
</organism>
<proteinExistence type="predicted"/>
<accession>A0A1V3XD87</accession>
<name>A0A1V3XD87_MYCKA</name>
<feature type="region of interest" description="Disordered" evidence="1">
    <location>
        <begin position="1"/>
        <end position="41"/>
    </location>
</feature>
<feature type="compositionally biased region" description="Basic residues" evidence="1">
    <location>
        <begin position="8"/>
        <end position="33"/>
    </location>
</feature>
<evidence type="ECO:0000256" key="1">
    <source>
        <dbReference type="SAM" id="MobiDB-lite"/>
    </source>
</evidence>
<evidence type="ECO:0000313" key="3">
    <source>
        <dbReference type="Proteomes" id="UP000188532"/>
    </source>
</evidence>
<dbReference type="EMBL" id="MVBN01000003">
    <property type="protein sequence ID" value="OOK77173.1"/>
    <property type="molecule type" value="Genomic_DNA"/>
</dbReference>
<gene>
    <name evidence="2" type="ORF">BZL29_3395</name>
</gene>